<dbReference type="AlphaFoldDB" id="A0A8R7TW98"/>
<reference evidence="2" key="3">
    <citation type="submission" date="2022-06" db="UniProtKB">
        <authorList>
            <consortium name="EnsemblPlants"/>
        </authorList>
    </citation>
    <scope>IDENTIFICATION</scope>
</reference>
<feature type="region of interest" description="Disordered" evidence="1">
    <location>
        <begin position="1"/>
        <end position="58"/>
    </location>
</feature>
<name>A0A8R7TW98_TRIUA</name>
<evidence type="ECO:0000256" key="1">
    <source>
        <dbReference type="SAM" id="MobiDB-lite"/>
    </source>
</evidence>
<accession>A0A8R7TW98</accession>
<evidence type="ECO:0000313" key="3">
    <source>
        <dbReference type="Proteomes" id="UP000015106"/>
    </source>
</evidence>
<protein>
    <submittedName>
        <fullName evidence="2">Uncharacterized protein</fullName>
    </submittedName>
</protein>
<sequence length="112" mass="11734">MISGQRGTAATPSPVSTALDPEARRRRSSSPTPSSLIHHASTFGDAIRQSPSPAKATSPTLFGVMPLRAVVAQAPTRDPAAMYYSKAKDNDEILSFGAGVVALGYLLRKGHS</sequence>
<reference evidence="2" key="2">
    <citation type="submission" date="2018-03" db="EMBL/GenBank/DDBJ databases">
        <title>The Triticum urartu genome reveals the dynamic nature of wheat genome evolution.</title>
        <authorList>
            <person name="Ling H."/>
            <person name="Ma B."/>
            <person name="Shi X."/>
            <person name="Liu H."/>
            <person name="Dong L."/>
            <person name="Sun H."/>
            <person name="Cao Y."/>
            <person name="Gao Q."/>
            <person name="Zheng S."/>
            <person name="Li Y."/>
            <person name="Yu Y."/>
            <person name="Du H."/>
            <person name="Qi M."/>
            <person name="Li Y."/>
            <person name="Yu H."/>
            <person name="Cui Y."/>
            <person name="Wang N."/>
            <person name="Chen C."/>
            <person name="Wu H."/>
            <person name="Zhao Y."/>
            <person name="Zhang J."/>
            <person name="Li Y."/>
            <person name="Zhou W."/>
            <person name="Zhang B."/>
            <person name="Hu W."/>
            <person name="Eijk M."/>
            <person name="Tang J."/>
            <person name="Witsenboer H."/>
            <person name="Zhao S."/>
            <person name="Li Z."/>
            <person name="Zhang A."/>
            <person name="Wang D."/>
            <person name="Liang C."/>
        </authorList>
    </citation>
    <scope>NUCLEOTIDE SEQUENCE [LARGE SCALE GENOMIC DNA]</scope>
    <source>
        <strain evidence="2">cv. G1812</strain>
    </source>
</reference>
<feature type="compositionally biased region" description="Polar residues" evidence="1">
    <location>
        <begin position="1"/>
        <end position="16"/>
    </location>
</feature>
<keyword evidence="3" id="KW-1185">Reference proteome</keyword>
<proteinExistence type="predicted"/>
<dbReference type="Gramene" id="TuG1812G0300002718.01.T01">
    <property type="protein sequence ID" value="TuG1812G0300002718.01.T01.cds428517"/>
    <property type="gene ID" value="TuG1812G0300002718.01"/>
</dbReference>
<feature type="compositionally biased region" description="Polar residues" evidence="1">
    <location>
        <begin position="49"/>
        <end position="58"/>
    </location>
</feature>
<reference evidence="3" key="1">
    <citation type="journal article" date="2013" name="Nature">
        <title>Draft genome of the wheat A-genome progenitor Triticum urartu.</title>
        <authorList>
            <person name="Ling H.Q."/>
            <person name="Zhao S."/>
            <person name="Liu D."/>
            <person name="Wang J."/>
            <person name="Sun H."/>
            <person name="Zhang C."/>
            <person name="Fan H."/>
            <person name="Li D."/>
            <person name="Dong L."/>
            <person name="Tao Y."/>
            <person name="Gao C."/>
            <person name="Wu H."/>
            <person name="Li Y."/>
            <person name="Cui Y."/>
            <person name="Guo X."/>
            <person name="Zheng S."/>
            <person name="Wang B."/>
            <person name="Yu K."/>
            <person name="Liang Q."/>
            <person name="Yang W."/>
            <person name="Lou X."/>
            <person name="Chen J."/>
            <person name="Feng M."/>
            <person name="Jian J."/>
            <person name="Zhang X."/>
            <person name="Luo G."/>
            <person name="Jiang Y."/>
            <person name="Liu J."/>
            <person name="Wang Z."/>
            <person name="Sha Y."/>
            <person name="Zhang B."/>
            <person name="Wu H."/>
            <person name="Tang D."/>
            <person name="Shen Q."/>
            <person name="Xue P."/>
            <person name="Zou S."/>
            <person name="Wang X."/>
            <person name="Liu X."/>
            <person name="Wang F."/>
            <person name="Yang Y."/>
            <person name="An X."/>
            <person name="Dong Z."/>
            <person name="Zhang K."/>
            <person name="Zhang X."/>
            <person name="Luo M.C."/>
            <person name="Dvorak J."/>
            <person name="Tong Y."/>
            <person name="Wang J."/>
            <person name="Yang H."/>
            <person name="Li Z."/>
            <person name="Wang D."/>
            <person name="Zhang A."/>
            <person name="Wang J."/>
        </authorList>
    </citation>
    <scope>NUCLEOTIDE SEQUENCE</scope>
    <source>
        <strain evidence="3">cv. G1812</strain>
    </source>
</reference>
<dbReference type="Proteomes" id="UP000015106">
    <property type="component" value="Chromosome 3"/>
</dbReference>
<dbReference type="EnsemblPlants" id="TuG1812G0300002718.01.T01">
    <property type="protein sequence ID" value="TuG1812G0300002718.01.T01.cds428517"/>
    <property type="gene ID" value="TuG1812G0300002718.01"/>
</dbReference>
<organism evidence="2 3">
    <name type="scientific">Triticum urartu</name>
    <name type="common">Red wild einkorn</name>
    <name type="synonym">Crithodium urartu</name>
    <dbReference type="NCBI Taxonomy" id="4572"/>
    <lineage>
        <taxon>Eukaryota</taxon>
        <taxon>Viridiplantae</taxon>
        <taxon>Streptophyta</taxon>
        <taxon>Embryophyta</taxon>
        <taxon>Tracheophyta</taxon>
        <taxon>Spermatophyta</taxon>
        <taxon>Magnoliopsida</taxon>
        <taxon>Liliopsida</taxon>
        <taxon>Poales</taxon>
        <taxon>Poaceae</taxon>
        <taxon>BOP clade</taxon>
        <taxon>Pooideae</taxon>
        <taxon>Triticodae</taxon>
        <taxon>Triticeae</taxon>
        <taxon>Triticinae</taxon>
        <taxon>Triticum</taxon>
    </lineage>
</organism>
<evidence type="ECO:0000313" key="2">
    <source>
        <dbReference type="EnsemblPlants" id="TuG1812G0300002718.01.T01.cds428517"/>
    </source>
</evidence>